<proteinExistence type="predicted"/>
<name>A0ABT8RID1_9BACT</name>
<keyword evidence="3" id="KW-1185">Reference proteome</keyword>
<evidence type="ECO:0000313" key="3">
    <source>
        <dbReference type="Proteomes" id="UP001168528"/>
    </source>
</evidence>
<reference evidence="2" key="1">
    <citation type="submission" date="2023-07" db="EMBL/GenBank/DDBJ databases">
        <title>The genome sequence of Rhodocytophaga aerolata KACC 12507.</title>
        <authorList>
            <person name="Zhang X."/>
        </authorList>
    </citation>
    <scope>NUCLEOTIDE SEQUENCE</scope>
    <source>
        <strain evidence="2">KACC 12507</strain>
    </source>
</reference>
<comment type="caution">
    <text evidence="2">The sequence shown here is derived from an EMBL/GenBank/DDBJ whole genome shotgun (WGS) entry which is preliminary data.</text>
</comment>
<dbReference type="Proteomes" id="UP001168528">
    <property type="component" value="Unassembled WGS sequence"/>
</dbReference>
<gene>
    <name evidence="2" type="ORF">Q0590_31935</name>
</gene>
<evidence type="ECO:0008006" key="4">
    <source>
        <dbReference type="Google" id="ProtNLM"/>
    </source>
</evidence>
<accession>A0ABT8RID1</accession>
<protein>
    <recommendedName>
        <fullName evidence="4">Outer membrane beta-barrel protein</fullName>
    </recommendedName>
</protein>
<keyword evidence="1" id="KW-0732">Signal</keyword>
<evidence type="ECO:0000313" key="2">
    <source>
        <dbReference type="EMBL" id="MDO1450928.1"/>
    </source>
</evidence>
<feature type="signal peptide" evidence="1">
    <location>
        <begin position="1"/>
        <end position="23"/>
    </location>
</feature>
<feature type="chain" id="PRO_5046116363" description="Outer membrane beta-barrel protein" evidence="1">
    <location>
        <begin position="24"/>
        <end position="199"/>
    </location>
</feature>
<dbReference type="EMBL" id="JAUKPO010000038">
    <property type="protein sequence ID" value="MDO1450928.1"/>
    <property type="molecule type" value="Genomic_DNA"/>
</dbReference>
<organism evidence="2 3">
    <name type="scientific">Rhodocytophaga aerolata</name>
    <dbReference type="NCBI Taxonomy" id="455078"/>
    <lineage>
        <taxon>Bacteria</taxon>
        <taxon>Pseudomonadati</taxon>
        <taxon>Bacteroidota</taxon>
        <taxon>Cytophagia</taxon>
        <taxon>Cytophagales</taxon>
        <taxon>Rhodocytophagaceae</taxon>
        <taxon>Rhodocytophaga</taxon>
    </lineage>
</organism>
<evidence type="ECO:0000256" key="1">
    <source>
        <dbReference type="SAM" id="SignalP"/>
    </source>
</evidence>
<dbReference type="RefSeq" id="WP_378410690.1">
    <property type="nucleotide sequence ID" value="NZ_JBHSMY010000128.1"/>
</dbReference>
<sequence>MWQYFLQGFLSLLFLSSFLPAQAQDDDEKEKEKDSKGANIHHTLELGYTIGGQISNDNFIYKAGLLGQYTADFQVSTRVYYGVGIGYERLDQERFIPIFASFKGLLKKKDSTPFLTAQIGYALASNKNIYRYEGYSYRGGILFSPGFGYKLNVQDKYSVLFSVNYKHQFARIRYKTLDDHTYADNLNFDLLSFRIGILL</sequence>